<dbReference type="AlphaFoldDB" id="A0A4Y6PTD9"/>
<keyword evidence="1" id="KW-0732">Signal</keyword>
<keyword evidence="3" id="KW-1185">Reference proteome</keyword>
<evidence type="ECO:0000256" key="1">
    <source>
        <dbReference type="SAM" id="SignalP"/>
    </source>
</evidence>
<dbReference type="RefSeq" id="WP_141197534.1">
    <property type="nucleotide sequence ID" value="NZ_CP041186.1"/>
</dbReference>
<accession>A0A4Y6PTD9</accession>
<feature type="chain" id="PRO_5030106412" evidence="1">
    <location>
        <begin position="23"/>
        <end position="359"/>
    </location>
</feature>
<dbReference type="EMBL" id="CP041186">
    <property type="protein sequence ID" value="QDG51045.1"/>
    <property type="molecule type" value="Genomic_DNA"/>
</dbReference>
<organism evidence="2 3">
    <name type="scientific">Persicimonas caeni</name>
    <dbReference type="NCBI Taxonomy" id="2292766"/>
    <lineage>
        <taxon>Bacteria</taxon>
        <taxon>Deltaproteobacteria</taxon>
        <taxon>Bradymonadales</taxon>
        <taxon>Bradymonadaceae</taxon>
        <taxon>Persicimonas</taxon>
    </lineage>
</organism>
<dbReference type="OrthoDB" id="9995676at2"/>
<feature type="signal peptide" evidence="1">
    <location>
        <begin position="1"/>
        <end position="22"/>
    </location>
</feature>
<name>A0A4Y6PTD9_PERCE</name>
<proteinExistence type="predicted"/>
<protein>
    <submittedName>
        <fullName evidence="2">Uncharacterized protein</fullName>
    </submittedName>
</protein>
<reference evidence="2 3" key="1">
    <citation type="submission" date="2019-06" db="EMBL/GenBank/DDBJ databases">
        <title>Persicimonas caeni gen. nov., sp. nov., a predatory bacterium isolated from solar saltern.</title>
        <authorList>
            <person name="Wang S."/>
        </authorList>
    </citation>
    <scope>NUCLEOTIDE SEQUENCE [LARGE SCALE GENOMIC DNA]</scope>
    <source>
        <strain evidence="2 3">YN101</strain>
    </source>
</reference>
<dbReference type="Proteomes" id="UP000315995">
    <property type="component" value="Chromosome"/>
</dbReference>
<evidence type="ECO:0000313" key="3">
    <source>
        <dbReference type="Proteomes" id="UP000315995"/>
    </source>
</evidence>
<accession>A0A5B8Y870</accession>
<gene>
    <name evidence="2" type="ORF">FIV42_09960</name>
</gene>
<sequence length="359" mass="38228">MHKTLSVVILATLCAIASPAMAQSPTVEGALQTHFGADSDDPAAQVLRKAGYSYERTLVAEMLPSETTLFVEVELARDDTNLRYPLKLARKLDGGEVRWSVDWSPVEDYARGLVAVGKDDGLAPINAKTDWIAVERLPAFPVIVGEQVFVTPYGRVATQTQPSGDEAAQLAPPKKLAEHAQRWIGLTLEDEPGTANVDLILSPDVTWQRATTALMAPASFGMFRMYVVGSNDGRPVAFATAAPVLRQAPDGAAPLVVGMYPAGEESAFKVRIGDEVVAGEDACAAAMTFCAKTLADFEQQALDRITAAVTEKQTKLAYVMFAATGDFEASAVANHLIGLGRALGVPTAKIFMGYIGGKQ</sequence>
<evidence type="ECO:0000313" key="2">
    <source>
        <dbReference type="EMBL" id="QDG51045.1"/>
    </source>
</evidence>